<protein>
    <submittedName>
        <fullName evidence="2">Uncharacterized protein</fullName>
    </submittedName>
</protein>
<proteinExistence type="predicted"/>
<feature type="compositionally biased region" description="Low complexity" evidence="1">
    <location>
        <begin position="456"/>
        <end position="467"/>
    </location>
</feature>
<dbReference type="eggNOG" id="ENOG502QQIF">
    <property type="taxonomic scope" value="Eukaryota"/>
</dbReference>
<feature type="compositionally biased region" description="Basic and acidic residues" evidence="1">
    <location>
        <begin position="549"/>
        <end position="559"/>
    </location>
</feature>
<sequence length="699" mass="75230">MLFAAACLALRPGGGLLRGSLAQQPQVQRVLPRPPPAMPNRQPTSAPIVANHGNRTTAIVKQECLLYSADVKNSIRSSDGSAVMSVVLVDDQVGPAVGAVDVRNLSLVHSRLGALLITLQWLPYAQQLEVTNPREIEEIANASAILKDIRQGGPGSNMSSVSFIDGVNNTIGYERTDNLRGDFIPATPLSIFSEMALPSRGRWVLLVEDAGSSYKNRSVELLGWKLVLCPPVNQSLPVNLREQVVKKVAAAGKLDLSSARSGGAFSATMRQAAAGDGRGPFGALGSGAQPLVAAIGSLVTRNAKIQYKSYTELADEAVEAAIRAQNNFQRLYGLPNELTPLINKGLPWVELFIDNTSPPAKRHRRHDSKPGLAGQDSLLGVATRDGPNGPVVVNKKLLQREMCSIMMPLEFAQYTSSDDEEVAELTDSNSDDDYVDEEVDDEGSSDDESRRRRRGLAGLLGPSSSLRFPTPLAPLDFTEAPLFPQAGGGLRAPLELQRALLDGGWPAGRGGSGPLLGGRPGNPNVIPLQESPDEPVLGQPWDTVGGTNQRDRAGREPRTIGRPNPDAINQIIERSFNNIEAGVYNDAVLSELKAAVNRGERASSTLDAVAASAELLSRGGDAAVQTAQALKASADTYTEILRAGEESLQRFNEPQMQNWTREWLKSGGVNQEFEGMKRAAKKRNQQPNTVDRFTWLFSR</sequence>
<organism evidence="3">
    <name type="scientific">Volvox carteri f. nagariensis</name>
    <dbReference type="NCBI Taxonomy" id="3068"/>
    <lineage>
        <taxon>Eukaryota</taxon>
        <taxon>Viridiplantae</taxon>
        <taxon>Chlorophyta</taxon>
        <taxon>core chlorophytes</taxon>
        <taxon>Chlorophyceae</taxon>
        <taxon>CS clade</taxon>
        <taxon>Chlamydomonadales</taxon>
        <taxon>Volvocaceae</taxon>
        <taxon>Volvox</taxon>
    </lineage>
</organism>
<keyword evidence="3" id="KW-1185">Reference proteome</keyword>
<dbReference type="InParanoid" id="D8UEB4"/>
<dbReference type="GeneID" id="9622782"/>
<dbReference type="RefSeq" id="XP_002957012.1">
    <property type="nucleotide sequence ID" value="XM_002956966.1"/>
</dbReference>
<dbReference type="AlphaFoldDB" id="D8UEB4"/>
<reference evidence="2 3" key="1">
    <citation type="journal article" date="2010" name="Science">
        <title>Genomic analysis of organismal complexity in the multicellular green alga Volvox carteri.</title>
        <authorList>
            <person name="Prochnik S.E."/>
            <person name="Umen J."/>
            <person name="Nedelcu A.M."/>
            <person name="Hallmann A."/>
            <person name="Miller S.M."/>
            <person name="Nishii I."/>
            <person name="Ferris P."/>
            <person name="Kuo A."/>
            <person name="Mitros T."/>
            <person name="Fritz-Laylin L.K."/>
            <person name="Hellsten U."/>
            <person name="Chapman J."/>
            <person name="Simakov O."/>
            <person name="Rensing S.A."/>
            <person name="Terry A."/>
            <person name="Pangilinan J."/>
            <person name="Kapitonov V."/>
            <person name="Jurka J."/>
            <person name="Salamov A."/>
            <person name="Shapiro H."/>
            <person name="Schmutz J."/>
            <person name="Grimwood J."/>
            <person name="Lindquist E."/>
            <person name="Lucas S."/>
            <person name="Grigoriev I.V."/>
            <person name="Schmitt R."/>
            <person name="Kirk D."/>
            <person name="Rokhsar D.S."/>
        </authorList>
    </citation>
    <scope>NUCLEOTIDE SEQUENCE [LARGE SCALE GENOMIC DNA]</scope>
    <source>
        <strain evidence="3">f. Nagariensis / Eve</strain>
    </source>
</reference>
<evidence type="ECO:0000256" key="1">
    <source>
        <dbReference type="SAM" id="MobiDB-lite"/>
    </source>
</evidence>
<evidence type="ECO:0000313" key="3">
    <source>
        <dbReference type="Proteomes" id="UP000001058"/>
    </source>
</evidence>
<feature type="region of interest" description="Disordered" evidence="1">
    <location>
        <begin position="531"/>
        <end position="565"/>
    </location>
</feature>
<evidence type="ECO:0000313" key="2">
    <source>
        <dbReference type="EMBL" id="EFJ41975.1"/>
    </source>
</evidence>
<dbReference type="OrthoDB" id="547593at2759"/>
<feature type="region of interest" description="Disordered" evidence="1">
    <location>
        <begin position="416"/>
        <end position="467"/>
    </location>
</feature>
<name>D8UEB4_VOLCA</name>
<feature type="compositionally biased region" description="Acidic residues" evidence="1">
    <location>
        <begin position="417"/>
        <end position="446"/>
    </location>
</feature>
<dbReference type="KEGG" id="vcn:VOLCADRAFT_98052"/>
<gene>
    <name evidence="2" type="ORF">VOLCADRAFT_98052</name>
</gene>
<accession>D8UEB4</accession>
<dbReference type="EMBL" id="GL378388">
    <property type="protein sequence ID" value="EFJ41975.1"/>
    <property type="molecule type" value="Genomic_DNA"/>
</dbReference>
<dbReference type="Proteomes" id="UP000001058">
    <property type="component" value="Unassembled WGS sequence"/>
</dbReference>